<evidence type="ECO:0000256" key="1">
    <source>
        <dbReference type="SAM" id="Phobius"/>
    </source>
</evidence>
<keyword evidence="1" id="KW-0812">Transmembrane</keyword>
<reference evidence="2" key="1">
    <citation type="journal article" date="2015" name="Nature">
        <title>Complex archaea that bridge the gap between prokaryotes and eukaryotes.</title>
        <authorList>
            <person name="Spang A."/>
            <person name="Saw J.H."/>
            <person name="Jorgensen S.L."/>
            <person name="Zaremba-Niedzwiedzka K."/>
            <person name="Martijn J."/>
            <person name="Lind A.E."/>
            <person name="van Eijk R."/>
            <person name="Schleper C."/>
            <person name="Guy L."/>
            <person name="Ettema T.J."/>
        </authorList>
    </citation>
    <scope>NUCLEOTIDE SEQUENCE</scope>
</reference>
<gene>
    <name evidence="2" type="ORF">LCGC14_0856920</name>
</gene>
<feature type="transmembrane region" description="Helical" evidence="1">
    <location>
        <begin position="47"/>
        <end position="68"/>
    </location>
</feature>
<keyword evidence="1" id="KW-1133">Transmembrane helix</keyword>
<keyword evidence="1" id="KW-0472">Membrane</keyword>
<protein>
    <submittedName>
        <fullName evidence="2">Uncharacterized protein</fullName>
    </submittedName>
</protein>
<name>A0A0F9RT72_9ZZZZ</name>
<dbReference type="AlphaFoldDB" id="A0A0F9RT72"/>
<proteinExistence type="predicted"/>
<sequence length="74" mass="8595">MITINFPMIGAYIWTALIVIFHLVRIGLILILGAIMSFYALMSWEEIGILVMFIIVITMTDWLASLYLGNWWKK</sequence>
<evidence type="ECO:0000313" key="2">
    <source>
        <dbReference type="EMBL" id="KKN28191.1"/>
    </source>
</evidence>
<dbReference type="EMBL" id="LAZR01002582">
    <property type="protein sequence ID" value="KKN28191.1"/>
    <property type="molecule type" value="Genomic_DNA"/>
</dbReference>
<accession>A0A0F9RT72</accession>
<organism evidence="2">
    <name type="scientific">marine sediment metagenome</name>
    <dbReference type="NCBI Taxonomy" id="412755"/>
    <lineage>
        <taxon>unclassified sequences</taxon>
        <taxon>metagenomes</taxon>
        <taxon>ecological metagenomes</taxon>
    </lineage>
</organism>
<feature type="transmembrane region" description="Helical" evidence="1">
    <location>
        <begin position="12"/>
        <end position="41"/>
    </location>
</feature>
<comment type="caution">
    <text evidence="2">The sequence shown here is derived from an EMBL/GenBank/DDBJ whole genome shotgun (WGS) entry which is preliminary data.</text>
</comment>